<dbReference type="GeneID" id="54469222"/>
<dbReference type="OrthoDB" id="3790161at2759"/>
<organism evidence="3">
    <name type="scientific">Mytilinidion resinicola</name>
    <dbReference type="NCBI Taxonomy" id="574789"/>
    <lineage>
        <taxon>Eukaryota</taxon>
        <taxon>Fungi</taxon>
        <taxon>Dikarya</taxon>
        <taxon>Ascomycota</taxon>
        <taxon>Pezizomycotina</taxon>
        <taxon>Dothideomycetes</taxon>
        <taxon>Pleosporomycetidae</taxon>
        <taxon>Mytilinidiales</taxon>
        <taxon>Mytilinidiaceae</taxon>
        <taxon>Mytilinidion</taxon>
    </lineage>
</organism>
<sequence>MKASIRHNLFAISLFGLCSVKSLVSADASQFNVTGYDVGPDWENDEFPPFPPLTDDKGKKIDAANLRGTRLFGYKGCGKAEKNIINEAYNDFYYLSHLPALTDGIAWNDQPAKEFWGAVGGRTPVPPETKKQIEQVYKAAAEIWRSWWGGRPPWSPFHPPGRSLWIEVRCSGGDGKGDPGDTCGDKKKKKPCPPPPGGGKPVEGTLSDMEAYSDNSGPGQPYSRITFCNLFFNGLRSLTEATKWTSGWFSQRNADNFAFYAMAMWAVKELGRYPNIPNVGTKKPTSRPRDRNGNPMLFGNETPDDGDGEAQAIENVLNGTAEDSFPLPGCPDRDIGHITEVQPDPQPVPELDCGNDASSIPSTIFSSNTNRIYQQFCNAAFANHNTLYQWPFDVFGNLLTSQAAKPRMARGLSFFPKRDGGPAQYTNWQFKFDWQPKENYNPQNDACYIDCWQAFEAMALSSCGQKGNDRNMMSQWGQAHIGCGVLGYTIKGIALAS</sequence>
<dbReference type="RefSeq" id="XP_033573366.1">
    <property type="nucleotide sequence ID" value="XM_033728329.1"/>
</dbReference>
<name>A0A6A6YC71_9PEZI</name>
<gene>
    <name evidence="3 5" type="ORF">BDZ99DRAFT_573921</name>
</gene>
<reference evidence="5" key="3">
    <citation type="submission" date="2025-04" db="UniProtKB">
        <authorList>
            <consortium name="RefSeq"/>
        </authorList>
    </citation>
    <scope>IDENTIFICATION</scope>
    <source>
        <strain evidence="5">CBS 304.34</strain>
    </source>
</reference>
<reference evidence="3 5" key="1">
    <citation type="journal article" date="2020" name="Stud. Mycol.">
        <title>101 Dothideomycetes genomes: a test case for predicting lifestyles and emergence of pathogens.</title>
        <authorList>
            <person name="Haridas S."/>
            <person name="Albert R."/>
            <person name="Binder M."/>
            <person name="Bloem J."/>
            <person name="Labutti K."/>
            <person name="Salamov A."/>
            <person name="Andreopoulos B."/>
            <person name="Baker S."/>
            <person name="Barry K."/>
            <person name="Bills G."/>
            <person name="Bluhm B."/>
            <person name="Cannon C."/>
            <person name="Castanera R."/>
            <person name="Culley D."/>
            <person name="Daum C."/>
            <person name="Ezra D."/>
            <person name="Gonzalez J."/>
            <person name="Henrissat B."/>
            <person name="Kuo A."/>
            <person name="Liang C."/>
            <person name="Lipzen A."/>
            <person name="Lutzoni F."/>
            <person name="Magnuson J."/>
            <person name="Mondo S."/>
            <person name="Nolan M."/>
            <person name="Ohm R."/>
            <person name="Pangilinan J."/>
            <person name="Park H.-J."/>
            <person name="Ramirez L."/>
            <person name="Alfaro M."/>
            <person name="Sun H."/>
            <person name="Tritt A."/>
            <person name="Yoshinaga Y."/>
            <person name="Zwiers L.-H."/>
            <person name="Turgeon B."/>
            <person name="Goodwin S."/>
            <person name="Spatafora J."/>
            <person name="Crous P."/>
            <person name="Grigoriev I."/>
        </authorList>
    </citation>
    <scope>NUCLEOTIDE SEQUENCE</scope>
    <source>
        <strain evidence="3 5">CBS 304.34</strain>
    </source>
</reference>
<dbReference type="EMBL" id="MU003707">
    <property type="protein sequence ID" value="KAF2806402.1"/>
    <property type="molecule type" value="Genomic_DNA"/>
</dbReference>
<dbReference type="AlphaFoldDB" id="A0A6A6YC71"/>
<keyword evidence="4" id="KW-1185">Reference proteome</keyword>
<protein>
    <submittedName>
        <fullName evidence="3 5">Uncharacterized protein</fullName>
    </submittedName>
</protein>
<feature type="compositionally biased region" description="Basic and acidic residues" evidence="1">
    <location>
        <begin position="176"/>
        <end position="185"/>
    </location>
</feature>
<keyword evidence="2" id="KW-0732">Signal</keyword>
<proteinExistence type="predicted"/>
<evidence type="ECO:0000313" key="3">
    <source>
        <dbReference type="EMBL" id="KAF2806402.1"/>
    </source>
</evidence>
<feature type="region of interest" description="Disordered" evidence="1">
    <location>
        <begin position="278"/>
        <end position="309"/>
    </location>
</feature>
<reference evidence="5" key="2">
    <citation type="submission" date="2020-04" db="EMBL/GenBank/DDBJ databases">
        <authorList>
            <consortium name="NCBI Genome Project"/>
        </authorList>
    </citation>
    <scope>NUCLEOTIDE SEQUENCE</scope>
    <source>
        <strain evidence="5">CBS 304.34</strain>
    </source>
</reference>
<evidence type="ECO:0000256" key="1">
    <source>
        <dbReference type="SAM" id="MobiDB-lite"/>
    </source>
</evidence>
<evidence type="ECO:0000313" key="5">
    <source>
        <dbReference type="RefSeq" id="XP_033573366.1"/>
    </source>
</evidence>
<feature type="chain" id="PRO_5044628999" evidence="2">
    <location>
        <begin position="27"/>
        <end position="497"/>
    </location>
</feature>
<evidence type="ECO:0000256" key="2">
    <source>
        <dbReference type="SAM" id="SignalP"/>
    </source>
</evidence>
<accession>A0A6A6YC71</accession>
<feature type="signal peptide" evidence="2">
    <location>
        <begin position="1"/>
        <end position="26"/>
    </location>
</feature>
<dbReference type="Proteomes" id="UP000504636">
    <property type="component" value="Unplaced"/>
</dbReference>
<feature type="region of interest" description="Disordered" evidence="1">
    <location>
        <begin position="176"/>
        <end position="217"/>
    </location>
</feature>
<evidence type="ECO:0000313" key="4">
    <source>
        <dbReference type="Proteomes" id="UP000504636"/>
    </source>
</evidence>